<gene>
    <name evidence="10" type="ORF">METZ01_LOCUS389351</name>
</gene>
<evidence type="ECO:0000313" key="10">
    <source>
        <dbReference type="EMBL" id="SVD36497.1"/>
    </source>
</evidence>
<comment type="subcellular location">
    <subcellularLocation>
        <location evidence="1">Cell membrane</location>
        <topology evidence="1">Single-pass membrane protein</topology>
    </subcellularLocation>
</comment>
<evidence type="ECO:0000256" key="5">
    <source>
        <dbReference type="ARBA" id="ARBA00022927"/>
    </source>
</evidence>
<dbReference type="SMART" id="SM01323">
    <property type="entry name" value="YajC"/>
    <property type="match status" value="1"/>
</dbReference>
<organism evidence="10">
    <name type="scientific">marine metagenome</name>
    <dbReference type="NCBI Taxonomy" id="408172"/>
    <lineage>
        <taxon>unclassified sequences</taxon>
        <taxon>metagenomes</taxon>
        <taxon>ecological metagenomes</taxon>
    </lineage>
</organism>
<evidence type="ECO:0000256" key="9">
    <source>
        <dbReference type="SAM" id="Phobius"/>
    </source>
</evidence>
<dbReference type="GO" id="GO:0005886">
    <property type="term" value="C:plasma membrane"/>
    <property type="evidence" value="ECO:0007669"/>
    <property type="project" value="UniProtKB-SubCell"/>
</dbReference>
<keyword evidence="6 9" id="KW-1133">Transmembrane helix</keyword>
<dbReference type="PANTHER" id="PTHR33909">
    <property type="entry name" value="SEC TRANSLOCON ACCESSORY COMPLEX SUBUNIT YAJC"/>
    <property type="match status" value="1"/>
</dbReference>
<evidence type="ECO:0000256" key="2">
    <source>
        <dbReference type="ARBA" id="ARBA00022448"/>
    </source>
</evidence>
<name>A0A382UQT8_9ZZZZ</name>
<feature type="transmembrane region" description="Helical" evidence="9">
    <location>
        <begin position="23"/>
        <end position="45"/>
    </location>
</feature>
<dbReference type="GO" id="GO:0015031">
    <property type="term" value="P:protein transport"/>
    <property type="evidence" value="ECO:0007669"/>
    <property type="project" value="UniProtKB-KW"/>
</dbReference>
<dbReference type="EMBL" id="UINC01146016">
    <property type="protein sequence ID" value="SVD36497.1"/>
    <property type="molecule type" value="Genomic_DNA"/>
</dbReference>
<evidence type="ECO:0000256" key="8">
    <source>
        <dbReference type="ARBA" id="ARBA00023136"/>
    </source>
</evidence>
<evidence type="ECO:0000256" key="4">
    <source>
        <dbReference type="ARBA" id="ARBA00022692"/>
    </source>
</evidence>
<protein>
    <recommendedName>
        <fullName evidence="11">Preprotein translocase subunit YajC</fullName>
    </recommendedName>
</protein>
<keyword evidence="8 9" id="KW-0472">Membrane</keyword>
<dbReference type="InterPro" id="IPR003849">
    <property type="entry name" value="Preprotein_translocase_YajC"/>
</dbReference>
<sequence length="112" mass="12146">MIVLLFFVEPAYAMGGAAEGQASGSPIAQLLPFVLMFVVLWLLILRPQIKKQKAQQKMVDELKKGDKIVTSGGIHGVITNLKDDVINVKVAENVKIDISRAAVSRVKDGSDD</sequence>
<dbReference type="AlphaFoldDB" id="A0A382UQT8"/>
<dbReference type="PANTHER" id="PTHR33909:SF1">
    <property type="entry name" value="SEC TRANSLOCON ACCESSORY COMPLEX SUBUNIT YAJC"/>
    <property type="match status" value="1"/>
</dbReference>
<dbReference type="NCBIfam" id="TIGR00739">
    <property type="entry name" value="yajC"/>
    <property type="match status" value="1"/>
</dbReference>
<evidence type="ECO:0000256" key="6">
    <source>
        <dbReference type="ARBA" id="ARBA00022989"/>
    </source>
</evidence>
<evidence type="ECO:0000256" key="1">
    <source>
        <dbReference type="ARBA" id="ARBA00004162"/>
    </source>
</evidence>
<keyword evidence="5" id="KW-0653">Protein transport</keyword>
<reference evidence="10" key="1">
    <citation type="submission" date="2018-05" db="EMBL/GenBank/DDBJ databases">
        <authorList>
            <person name="Lanie J.A."/>
            <person name="Ng W.-L."/>
            <person name="Kazmierczak K.M."/>
            <person name="Andrzejewski T.M."/>
            <person name="Davidsen T.M."/>
            <person name="Wayne K.J."/>
            <person name="Tettelin H."/>
            <person name="Glass J.I."/>
            <person name="Rusch D."/>
            <person name="Podicherti R."/>
            <person name="Tsui H.-C.T."/>
            <person name="Winkler M.E."/>
        </authorList>
    </citation>
    <scope>NUCLEOTIDE SEQUENCE</scope>
</reference>
<accession>A0A382UQT8</accession>
<proteinExistence type="predicted"/>
<evidence type="ECO:0000256" key="7">
    <source>
        <dbReference type="ARBA" id="ARBA00023010"/>
    </source>
</evidence>
<evidence type="ECO:0000256" key="3">
    <source>
        <dbReference type="ARBA" id="ARBA00022475"/>
    </source>
</evidence>
<evidence type="ECO:0008006" key="11">
    <source>
        <dbReference type="Google" id="ProtNLM"/>
    </source>
</evidence>
<keyword evidence="4 9" id="KW-0812">Transmembrane</keyword>
<dbReference type="PRINTS" id="PR01853">
    <property type="entry name" value="YAJCTRNLCASE"/>
</dbReference>
<keyword evidence="3" id="KW-1003">Cell membrane</keyword>
<dbReference type="Pfam" id="PF02699">
    <property type="entry name" value="YajC"/>
    <property type="match status" value="1"/>
</dbReference>
<keyword evidence="2" id="KW-0813">Transport</keyword>
<keyword evidence="7" id="KW-0811">Translocation</keyword>